<dbReference type="InterPro" id="IPR049428">
    <property type="entry name" value="RecA-like_N"/>
</dbReference>
<proteinExistence type="inferred from homology"/>
<dbReference type="Pfam" id="PF21096">
    <property type="entry name" value="RecA_C"/>
    <property type="match status" value="1"/>
</dbReference>
<dbReference type="InterPro" id="IPR023400">
    <property type="entry name" value="RecA_C_sf"/>
</dbReference>
<evidence type="ECO:0000256" key="7">
    <source>
        <dbReference type="HAMAP-Rule" id="MF_00268"/>
    </source>
</evidence>
<dbReference type="AlphaFoldDB" id="A0A366HZR1"/>
<keyword evidence="6 7" id="KW-0233">DNA recombination</keyword>
<dbReference type="Proteomes" id="UP000253490">
    <property type="component" value="Unassembled WGS sequence"/>
</dbReference>
<reference evidence="13 14" key="1">
    <citation type="submission" date="2018-06" db="EMBL/GenBank/DDBJ databases">
        <title>Genomic Encyclopedia of Type Strains, Phase IV (KMG-IV): sequencing the most valuable type-strain genomes for metagenomic binning, comparative biology and taxonomic classification.</title>
        <authorList>
            <person name="Goeker M."/>
        </authorList>
    </citation>
    <scope>NUCLEOTIDE SEQUENCE [LARGE SCALE GENOMIC DNA]</scope>
    <source>
        <strain evidence="13 14">DSM 22112</strain>
    </source>
</reference>
<keyword evidence="5 7" id="KW-0238">DNA-binding</keyword>
<evidence type="ECO:0000256" key="5">
    <source>
        <dbReference type="ARBA" id="ARBA00023125"/>
    </source>
</evidence>
<dbReference type="GO" id="GO:0005829">
    <property type="term" value="C:cytosol"/>
    <property type="evidence" value="ECO:0007669"/>
    <property type="project" value="TreeGrafter"/>
</dbReference>
<dbReference type="OrthoDB" id="9776733at2"/>
<comment type="function">
    <text evidence="7">Can catalyze the hydrolysis of ATP in the presence of single-stranded DNA, the ATP-dependent uptake of single-stranded DNA by duplex DNA, and the ATP-dependent hybridization of homologous single-stranded DNAs. It interacts with LexA causing its activation and leading to its autocatalytic cleavage.</text>
</comment>
<dbReference type="GO" id="GO:0005524">
    <property type="term" value="F:ATP binding"/>
    <property type="evidence" value="ECO:0007669"/>
    <property type="project" value="UniProtKB-UniRule"/>
</dbReference>
<protein>
    <recommendedName>
        <fullName evidence="2 7">Protein RecA</fullName>
    </recommendedName>
    <alternativeName>
        <fullName evidence="7 8">Recombinase A</fullName>
    </alternativeName>
</protein>
<dbReference type="NCBIfam" id="TIGR02012">
    <property type="entry name" value="tigrfam_recA"/>
    <property type="match status" value="1"/>
</dbReference>
<feature type="region of interest" description="Disordered" evidence="10">
    <location>
        <begin position="329"/>
        <end position="358"/>
    </location>
</feature>
<dbReference type="PANTHER" id="PTHR45900">
    <property type="entry name" value="RECA"/>
    <property type="match status" value="1"/>
</dbReference>
<dbReference type="GO" id="GO:0003684">
    <property type="term" value="F:damaged DNA binding"/>
    <property type="evidence" value="ECO:0007669"/>
    <property type="project" value="UniProtKB-UniRule"/>
</dbReference>
<sequence>MTLEKDKALQAALGQIEKQFGKGSVMKLGEGTINNNTEVISTSSIGLDIALGVGGVPRGRIIEIYGPESSGKTTVALHIIAQAQKNGGNAAFIDAEHALDPVYAKALGVDIDNLIVSQPDNGEQALEITEALVRSGAIDIVVVDSVAALVPKAEIEGEMGDSHMGLQARLMSQALRKLTGVLHKSNTTAIFINQLREKIGVMFGNPETTTGGRALKFYSSIRMDVRRVETLKQGQDMIGNRTRVKIVKNKVAPPFKTAEFDIMYGEGISRVGDVLDIAAEYDIVLKSGAWYSYKGERLGQGRENSKQFLKDNPHLADEIENLIREKFNLRPNPVSPQTKGDKIDLDPIDDKNNIQKEE</sequence>
<dbReference type="FunFam" id="3.40.50.300:FF:000087">
    <property type="entry name" value="Recombinase RecA"/>
    <property type="match status" value="1"/>
</dbReference>
<dbReference type="GO" id="GO:0009432">
    <property type="term" value="P:SOS response"/>
    <property type="evidence" value="ECO:0007669"/>
    <property type="project" value="UniProtKB-UniRule"/>
</dbReference>
<dbReference type="CDD" id="cd00983">
    <property type="entry name" value="RecA"/>
    <property type="match status" value="1"/>
</dbReference>
<evidence type="ECO:0000256" key="6">
    <source>
        <dbReference type="ARBA" id="ARBA00023172"/>
    </source>
</evidence>
<keyword evidence="7 8" id="KW-0234">DNA repair</keyword>
<dbReference type="InterPro" id="IPR049261">
    <property type="entry name" value="RecA-like_C"/>
</dbReference>
<dbReference type="PRINTS" id="PR00142">
    <property type="entry name" value="RECA"/>
</dbReference>
<evidence type="ECO:0000256" key="2">
    <source>
        <dbReference type="ARBA" id="ARBA00015553"/>
    </source>
</evidence>
<evidence type="ECO:0000259" key="12">
    <source>
        <dbReference type="PROSITE" id="PS50163"/>
    </source>
</evidence>
<keyword evidence="7 8" id="KW-0742">SOS response</keyword>
<dbReference type="InterPro" id="IPR003593">
    <property type="entry name" value="AAA+_ATPase"/>
</dbReference>
<dbReference type="InterPro" id="IPR013765">
    <property type="entry name" value="DNA_recomb/repair_RecA"/>
</dbReference>
<accession>A0A366HZR1</accession>
<dbReference type="InterPro" id="IPR027417">
    <property type="entry name" value="P-loop_NTPase"/>
</dbReference>
<comment type="caution">
    <text evidence="13">The sequence shown here is derived from an EMBL/GenBank/DDBJ whole genome shotgun (WGS) entry which is preliminary data.</text>
</comment>
<dbReference type="EMBL" id="QNRX01000017">
    <property type="protein sequence ID" value="RBP59930.1"/>
    <property type="molecule type" value="Genomic_DNA"/>
</dbReference>
<dbReference type="SUPFAM" id="SSF52540">
    <property type="entry name" value="P-loop containing nucleoside triphosphate hydrolases"/>
    <property type="match status" value="1"/>
</dbReference>
<feature type="compositionally biased region" description="Basic and acidic residues" evidence="10">
    <location>
        <begin position="339"/>
        <end position="358"/>
    </location>
</feature>
<organism evidence="13 14">
    <name type="scientific">Alkalibaculum bacchi</name>
    <dbReference type="NCBI Taxonomy" id="645887"/>
    <lineage>
        <taxon>Bacteria</taxon>
        <taxon>Bacillati</taxon>
        <taxon>Bacillota</taxon>
        <taxon>Clostridia</taxon>
        <taxon>Eubacteriales</taxon>
        <taxon>Eubacteriaceae</taxon>
        <taxon>Alkalibaculum</taxon>
    </lineage>
</organism>
<keyword evidence="7 9" id="KW-0227">DNA damage</keyword>
<evidence type="ECO:0000256" key="9">
    <source>
        <dbReference type="RuleBase" id="RU004527"/>
    </source>
</evidence>
<comment type="similarity">
    <text evidence="1 7 9">Belongs to the RecA family.</text>
</comment>
<evidence type="ECO:0000256" key="1">
    <source>
        <dbReference type="ARBA" id="ARBA00009391"/>
    </source>
</evidence>
<name>A0A366HZR1_9FIRM</name>
<gene>
    <name evidence="7" type="primary">recA</name>
    <name evidence="13" type="ORF">DES36_11725</name>
</gene>
<dbReference type="SMART" id="SM00382">
    <property type="entry name" value="AAA"/>
    <property type="match status" value="1"/>
</dbReference>
<feature type="domain" description="RecA family profile 2" evidence="12">
    <location>
        <begin position="200"/>
        <end position="273"/>
    </location>
</feature>
<dbReference type="HAMAP" id="MF_00268">
    <property type="entry name" value="RecA"/>
    <property type="match status" value="1"/>
</dbReference>
<comment type="subcellular location">
    <subcellularLocation>
        <location evidence="7">Cytoplasm</location>
    </subcellularLocation>
</comment>
<dbReference type="PANTHER" id="PTHR45900:SF1">
    <property type="entry name" value="MITOCHONDRIAL DNA REPAIR PROTEIN RECA HOMOLOG-RELATED"/>
    <property type="match status" value="1"/>
</dbReference>
<evidence type="ECO:0000256" key="8">
    <source>
        <dbReference type="RuleBase" id="RU000526"/>
    </source>
</evidence>
<dbReference type="Gene3D" id="3.40.50.300">
    <property type="entry name" value="P-loop containing nucleotide triphosphate hydrolases"/>
    <property type="match status" value="1"/>
</dbReference>
<evidence type="ECO:0000259" key="11">
    <source>
        <dbReference type="PROSITE" id="PS50162"/>
    </source>
</evidence>
<evidence type="ECO:0000256" key="10">
    <source>
        <dbReference type="SAM" id="MobiDB-lite"/>
    </source>
</evidence>
<keyword evidence="14" id="KW-1185">Reference proteome</keyword>
<feature type="binding site" evidence="7">
    <location>
        <begin position="66"/>
        <end position="73"/>
    </location>
    <ligand>
        <name>ATP</name>
        <dbReference type="ChEBI" id="CHEBI:30616"/>
    </ligand>
</feature>
<dbReference type="InterPro" id="IPR020587">
    <property type="entry name" value="RecA_monomer-monomer_interface"/>
</dbReference>
<feature type="domain" description="RecA family profile 1" evidence="11">
    <location>
        <begin position="36"/>
        <end position="195"/>
    </location>
</feature>
<dbReference type="RefSeq" id="WP_113921388.1">
    <property type="nucleotide sequence ID" value="NZ_QNRX01000017.1"/>
</dbReference>
<keyword evidence="7" id="KW-0963">Cytoplasm</keyword>
<evidence type="ECO:0000313" key="13">
    <source>
        <dbReference type="EMBL" id="RBP59930.1"/>
    </source>
</evidence>
<dbReference type="PROSITE" id="PS50163">
    <property type="entry name" value="RECA_3"/>
    <property type="match status" value="1"/>
</dbReference>
<dbReference type="GO" id="GO:0006281">
    <property type="term" value="P:DNA repair"/>
    <property type="evidence" value="ECO:0007669"/>
    <property type="project" value="UniProtKB-UniRule"/>
</dbReference>
<dbReference type="InterPro" id="IPR020588">
    <property type="entry name" value="RecA_ATP-bd"/>
</dbReference>
<evidence type="ECO:0000256" key="3">
    <source>
        <dbReference type="ARBA" id="ARBA00022741"/>
    </source>
</evidence>
<dbReference type="SUPFAM" id="SSF54752">
    <property type="entry name" value="RecA protein, C-terminal domain"/>
    <property type="match status" value="1"/>
</dbReference>
<dbReference type="PROSITE" id="PS50162">
    <property type="entry name" value="RECA_2"/>
    <property type="match status" value="1"/>
</dbReference>
<dbReference type="InterPro" id="IPR020584">
    <property type="entry name" value="DNA_recomb/repair_RecA_CS"/>
</dbReference>
<evidence type="ECO:0000256" key="4">
    <source>
        <dbReference type="ARBA" id="ARBA00022840"/>
    </source>
</evidence>
<dbReference type="GO" id="GO:0140664">
    <property type="term" value="F:ATP-dependent DNA damage sensor activity"/>
    <property type="evidence" value="ECO:0007669"/>
    <property type="project" value="InterPro"/>
</dbReference>
<keyword evidence="4 7" id="KW-0067">ATP-binding</keyword>
<dbReference type="GO" id="GO:0003697">
    <property type="term" value="F:single-stranded DNA binding"/>
    <property type="evidence" value="ECO:0007669"/>
    <property type="project" value="UniProtKB-UniRule"/>
</dbReference>
<keyword evidence="3 7" id="KW-0547">Nucleotide-binding</keyword>
<dbReference type="GO" id="GO:0006310">
    <property type="term" value="P:DNA recombination"/>
    <property type="evidence" value="ECO:0007669"/>
    <property type="project" value="UniProtKB-UniRule"/>
</dbReference>
<dbReference type="PROSITE" id="PS00321">
    <property type="entry name" value="RECA_1"/>
    <property type="match status" value="1"/>
</dbReference>
<dbReference type="Pfam" id="PF00154">
    <property type="entry name" value="RecA_N"/>
    <property type="match status" value="1"/>
</dbReference>
<evidence type="ECO:0000313" key="14">
    <source>
        <dbReference type="Proteomes" id="UP000253490"/>
    </source>
</evidence>